<dbReference type="AlphaFoldDB" id="A0AAD9KJP6"/>
<protein>
    <submittedName>
        <fullName evidence="1">Uncharacterized protein</fullName>
    </submittedName>
</protein>
<comment type="caution">
    <text evidence="1">The sequence shown here is derived from an EMBL/GenBank/DDBJ whole genome shotgun (WGS) entry which is preliminary data.</text>
</comment>
<evidence type="ECO:0000313" key="1">
    <source>
        <dbReference type="EMBL" id="KAK2172461.1"/>
    </source>
</evidence>
<dbReference type="EMBL" id="JAODUO010000959">
    <property type="protein sequence ID" value="KAK2172461.1"/>
    <property type="molecule type" value="Genomic_DNA"/>
</dbReference>
<proteinExistence type="predicted"/>
<gene>
    <name evidence="1" type="ORF">NP493_961g00014</name>
</gene>
<reference evidence="1" key="1">
    <citation type="journal article" date="2023" name="Mol. Biol. Evol.">
        <title>Third-Generation Sequencing Reveals the Adaptive Role of the Epigenome in Three Deep-Sea Polychaetes.</title>
        <authorList>
            <person name="Perez M."/>
            <person name="Aroh O."/>
            <person name="Sun Y."/>
            <person name="Lan Y."/>
            <person name="Juniper S.K."/>
            <person name="Young C.R."/>
            <person name="Angers B."/>
            <person name="Qian P.Y."/>
        </authorList>
    </citation>
    <scope>NUCLEOTIDE SEQUENCE</scope>
    <source>
        <strain evidence="1">R07B-5</strain>
    </source>
</reference>
<name>A0AAD9KJP6_RIDPI</name>
<sequence>MNVNYNNYFLVRIRFIESATGRFKWLMLFDQCLTGLLDVTAKYFSVMNETVHTYKLNTLVGTRVSWDHH</sequence>
<dbReference type="Proteomes" id="UP001209878">
    <property type="component" value="Unassembled WGS sequence"/>
</dbReference>
<accession>A0AAD9KJP6</accession>
<organism evidence="1 2">
    <name type="scientific">Ridgeia piscesae</name>
    <name type="common">Tubeworm</name>
    <dbReference type="NCBI Taxonomy" id="27915"/>
    <lineage>
        <taxon>Eukaryota</taxon>
        <taxon>Metazoa</taxon>
        <taxon>Spiralia</taxon>
        <taxon>Lophotrochozoa</taxon>
        <taxon>Annelida</taxon>
        <taxon>Polychaeta</taxon>
        <taxon>Sedentaria</taxon>
        <taxon>Canalipalpata</taxon>
        <taxon>Sabellida</taxon>
        <taxon>Siboglinidae</taxon>
        <taxon>Ridgeia</taxon>
    </lineage>
</organism>
<keyword evidence="2" id="KW-1185">Reference proteome</keyword>
<evidence type="ECO:0000313" key="2">
    <source>
        <dbReference type="Proteomes" id="UP001209878"/>
    </source>
</evidence>